<reference evidence="2" key="1">
    <citation type="submission" date="2022-08" db="UniProtKB">
        <authorList>
            <consortium name="EnsemblMetazoa"/>
        </authorList>
    </citation>
    <scope>IDENTIFICATION</scope>
    <source>
        <strain evidence="2">05x7-T-G4-1.051#20</strain>
    </source>
</reference>
<dbReference type="EnsemblMetazoa" id="G28471.1">
    <property type="protein sequence ID" value="G28471.1:cds"/>
    <property type="gene ID" value="G28471"/>
</dbReference>
<protein>
    <submittedName>
        <fullName evidence="2">Uncharacterized protein</fullName>
    </submittedName>
</protein>
<evidence type="ECO:0000313" key="2">
    <source>
        <dbReference type="EnsemblMetazoa" id="G28471.1:cds"/>
    </source>
</evidence>
<name>A0A8W8LIW6_MAGGI</name>
<accession>A0A8W8LIW6</accession>
<organism evidence="2 3">
    <name type="scientific">Magallana gigas</name>
    <name type="common">Pacific oyster</name>
    <name type="synonym">Crassostrea gigas</name>
    <dbReference type="NCBI Taxonomy" id="29159"/>
    <lineage>
        <taxon>Eukaryota</taxon>
        <taxon>Metazoa</taxon>
        <taxon>Spiralia</taxon>
        <taxon>Lophotrochozoa</taxon>
        <taxon>Mollusca</taxon>
        <taxon>Bivalvia</taxon>
        <taxon>Autobranchia</taxon>
        <taxon>Pteriomorphia</taxon>
        <taxon>Ostreida</taxon>
        <taxon>Ostreoidea</taxon>
        <taxon>Ostreidae</taxon>
        <taxon>Magallana</taxon>
    </lineage>
</organism>
<dbReference type="AlphaFoldDB" id="A0A8W8LIW6"/>
<evidence type="ECO:0000313" key="3">
    <source>
        <dbReference type="Proteomes" id="UP000005408"/>
    </source>
</evidence>
<keyword evidence="3" id="KW-1185">Reference proteome</keyword>
<proteinExistence type="predicted"/>
<dbReference type="Proteomes" id="UP000005408">
    <property type="component" value="Unassembled WGS sequence"/>
</dbReference>
<sequence length="69" mass="8370">MIDRRERVEVFDRKKKTPELLEKIHKTRMEQPEKEKEVEEAPRKTPKLILPQITVTLRRGHTVQHRSDE</sequence>
<evidence type="ECO:0000256" key="1">
    <source>
        <dbReference type="SAM" id="MobiDB-lite"/>
    </source>
</evidence>
<feature type="region of interest" description="Disordered" evidence="1">
    <location>
        <begin position="28"/>
        <end position="47"/>
    </location>
</feature>
<feature type="compositionally biased region" description="Basic and acidic residues" evidence="1">
    <location>
        <begin position="28"/>
        <end position="43"/>
    </location>
</feature>